<evidence type="ECO:0000256" key="3">
    <source>
        <dbReference type="ARBA" id="ARBA00022692"/>
    </source>
</evidence>
<dbReference type="RefSeq" id="WP_254675645.1">
    <property type="nucleotide sequence ID" value="NZ_JAMWDU010000006.1"/>
</dbReference>
<dbReference type="Proteomes" id="UP001060275">
    <property type="component" value="Unassembled WGS sequence"/>
</dbReference>
<dbReference type="CDD" id="cd06662">
    <property type="entry name" value="SURF1"/>
    <property type="match status" value="1"/>
</dbReference>
<keyword evidence="4 6" id="KW-1133">Transmembrane helix</keyword>
<evidence type="ECO:0000256" key="6">
    <source>
        <dbReference type="RuleBase" id="RU363076"/>
    </source>
</evidence>
<keyword evidence="6" id="KW-1003">Cell membrane</keyword>
<reference evidence="7" key="1">
    <citation type="submission" date="2022-06" db="EMBL/GenBank/DDBJ databases">
        <title>Devosia sp. XJ19-45 genome assembly.</title>
        <authorList>
            <person name="Li B."/>
            <person name="Cai M."/>
            <person name="Nie G."/>
            <person name="Li W."/>
        </authorList>
    </citation>
    <scope>NUCLEOTIDE SEQUENCE</scope>
    <source>
        <strain evidence="7">XJ19-45</strain>
    </source>
</reference>
<comment type="caution">
    <text evidence="7">The sequence shown here is derived from an EMBL/GenBank/DDBJ whole genome shotgun (WGS) entry which is preliminary data.</text>
</comment>
<evidence type="ECO:0000256" key="2">
    <source>
        <dbReference type="ARBA" id="ARBA00007165"/>
    </source>
</evidence>
<dbReference type="AlphaFoldDB" id="A0A9Q4FUD6"/>
<dbReference type="GO" id="GO:0005886">
    <property type="term" value="C:plasma membrane"/>
    <property type="evidence" value="ECO:0007669"/>
    <property type="project" value="UniProtKB-SubCell"/>
</dbReference>
<dbReference type="EMBL" id="JAMWDU010000006">
    <property type="protein sequence ID" value="MCP8888535.1"/>
    <property type="molecule type" value="Genomic_DNA"/>
</dbReference>
<organism evidence="7 8">
    <name type="scientific">Devosia ureilytica</name>
    <dbReference type="NCBI Taxonomy" id="2952754"/>
    <lineage>
        <taxon>Bacteria</taxon>
        <taxon>Pseudomonadati</taxon>
        <taxon>Pseudomonadota</taxon>
        <taxon>Alphaproteobacteria</taxon>
        <taxon>Hyphomicrobiales</taxon>
        <taxon>Devosiaceae</taxon>
        <taxon>Devosia</taxon>
    </lineage>
</organism>
<evidence type="ECO:0000256" key="4">
    <source>
        <dbReference type="ARBA" id="ARBA00022989"/>
    </source>
</evidence>
<feature type="transmembrane region" description="Helical" evidence="6">
    <location>
        <begin position="17"/>
        <end position="36"/>
    </location>
</feature>
<evidence type="ECO:0000313" key="8">
    <source>
        <dbReference type="Proteomes" id="UP001060275"/>
    </source>
</evidence>
<evidence type="ECO:0000256" key="5">
    <source>
        <dbReference type="ARBA" id="ARBA00023136"/>
    </source>
</evidence>
<dbReference type="InterPro" id="IPR045214">
    <property type="entry name" value="Surf1/Surf4"/>
</dbReference>
<dbReference type="PROSITE" id="PS50895">
    <property type="entry name" value="SURF1"/>
    <property type="match status" value="1"/>
</dbReference>
<keyword evidence="5 6" id="KW-0472">Membrane</keyword>
<comment type="similarity">
    <text evidence="2 6">Belongs to the SURF1 family.</text>
</comment>
<comment type="subcellular location">
    <subcellularLocation>
        <location evidence="6">Cell membrane</location>
        <topology evidence="6">Multi-pass membrane protein</topology>
    </subcellularLocation>
    <subcellularLocation>
        <location evidence="1">Membrane</location>
    </subcellularLocation>
</comment>
<proteinExistence type="inferred from homology"/>
<sequence length="260" mass="28591">MTKAEAARRSPLGWSDWLFTALMLALAVTCVFLGNWQMARLEDKEALMLAVDQRLTSEPVPAPAAADWTSLDLDAWNFQPVTLTGAYRYTQTVTVFTSLSNARGRFSGPGYWVVTPFVLDQGGTVFVNRGFVPQDYQEQAALGDLHGDDPGSITIAGLFRPGEQVGFMAPEPNMSDRVEWVRNPERLAAMIDPALAPVAPFYVDLLAAGAGDMPQGGETVVSFSNNHFGYALTWYGFAIVAVVMLGGWLWRQSRRERTHP</sequence>
<keyword evidence="3 6" id="KW-0812">Transmembrane</keyword>
<dbReference type="PANTHER" id="PTHR23427:SF2">
    <property type="entry name" value="SURFEIT LOCUS PROTEIN 1"/>
    <property type="match status" value="1"/>
</dbReference>
<evidence type="ECO:0000313" key="7">
    <source>
        <dbReference type="EMBL" id="MCP8888535.1"/>
    </source>
</evidence>
<name>A0A9Q4FUD6_9HYPH</name>
<dbReference type="InterPro" id="IPR002994">
    <property type="entry name" value="Surf1/Shy1"/>
</dbReference>
<feature type="transmembrane region" description="Helical" evidence="6">
    <location>
        <begin position="228"/>
        <end position="250"/>
    </location>
</feature>
<accession>A0A9Q4FUD6</accession>
<gene>
    <name evidence="7" type="ORF">NF348_15580</name>
</gene>
<keyword evidence="8" id="KW-1185">Reference proteome</keyword>
<dbReference type="PANTHER" id="PTHR23427">
    <property type="entry name" value="SURFEIT LOCUS PROTEIN"/>
    <property type="match status" value="1"/>
</dbReference>
<dbReference type="Pfam" id="PF02104">
    <property type="entry name" value="SURF1"/>
    <property type="match status" value="1"/>
</dbReference>
<protein>
    <recommendedName>
        <fullName evidence="6">SURF1-like protein</fullName>
    </recommendedName>
</protein>
<evidence type="ECO:0000256" key="1">
    <source>
        <dbReference type="ARBA" id="ARBA00004370"/>
    </source>
</evidence>